<protein>
    <recommendedName>
        <fullName evidence="3">Adhesin domain-containing protein</fullName>
    </recommendedName>
</protein>
<evidence type="ECO:0000313" key="1">
    <source>
        <dbReference type="EMBL" id="TKC13269.1"/>
    </source>
</evidence>
<name>A0A4U1CZJ8_9SPHI</name>
<keyword evidence="2" id="KW-1185">Reference proteome</keyword>
<dbReference type="Proteomes" id="UP000309488">
    <property type="component" value="Unassembled WGS sequence"/>
</dbReference>
<proteinExistence type="predicted"/>
<dbReference type="EMBL" id="SWBR01000001">
    <property type="protein sequence ID" value="TKC13269.1"/>
    <property type="molecule type" value="Genomic_DNA"/>
</dbReference>
<reference evidence="1 2" key="1">
    <citation type="submission" date="2019-04" db="EMBL/GenBank/DDBJ databases">
        <title>Pedobacter sp. RP-3-22 sp. nov., isolated from Arctic soil.</title>
        <authorList>
            <person name="Dahal R.H."/>
            <person name="Kim D.-U."/>
        </authorList>
    </citation>
    <scope>NUCLEOTIDE SEQUENCE [LARGE SCALE GENOMIC DNA]</scope>
    <source>
        <strain evidence="1 2">RP-3-22</strain>
    </source>
</reference>
<dbReference type="AlphaFoldDB" id="A0A4U1CZJ8"/>
<evidence type="ECO:0000313" key="2">
    <source>
        <dbReference type="Proteomes" id="UP000309488"/>
    </source>
</evidence>
<evidence type="ECO:0008006" key="3">
    <source>
        <dbReference type="Google" id="ProtNLM"/>
    </source>
</evidence>
<dbReference type="OrthoDB" id="1117657at2"/>
<accession>A0A4U1CZJ8</accession>
<organism evidence="1 2">
    <name type="scientific">Pedobacter polaris</name>
    <dbReference type="NCBI Taxonomy" id="2571273"/>
    <lineage>
        <taxon>Bacteria</taxon>
        <taxon>Pseudomonadati</taxon>
        <taxon>Bacteroidota</taxon>
        <taxon>Sphingobacteriia</taxon>
        <taxon>Sphingobacteriales</taxon>
        <taxon>Sphingobacteriaceae</taxon>
        <taxon>Pedobacter</taxon>
    </lineage>
</organism>
<comment type="caution">
    <text evidence="1">The sequence shown here is derived from an EMBL/GenBank/DDBJ whole genome shotgun (WGS) entry which is preliminary data.</text>
</comment>
<sequence>MLLLAMQVNAQQQPSVTVNVNPKTSSTVTSSYSYTVNDVKNSVNVRYNDNANSQDVQDDTPMKTKSFTKAFSIDKSDKINLSNQFGSITIKTWDKNEIKVDADIKAYAKTEDEAQKLLDDVSINATKSGDLVSYKTEMGERNGNWGSSMKNGKTIWRREVKVHYTVYMPAGNSLTASQQYGNILIGDFSGPTSIKVQYGNFTAGELNNVNNYVNVQYGAANIKEANTLKVKHQYGSGVTIGTVGTLDIDVQYAAVNVTTIKGSAVVKHQYGRGITIGSVGNLSANAQYSTVKVGTLRGNLTSKQQYGKLIVDEVEGSKNIEVDAQYTDVDLGLGGYNGDLDVETSYGNFKYGSNVSVKREGGDDERRYSQNKKYTGQVGKGGTARISVNTQYGSVTFK</sequence>
<gene>
    <name evidence="1" type="ORF">FA048_02485</name>
</gene>